<keyword evidence="3" id="KW-1185">Reference proteome</keyword>
<evidence type="ECO:0000313" key="3">
    <source>
        <dbReference type="Proteomes" id="UP001168990"/>
    </source>
</evidence>
<feature type="compositionally biased region" description="Basic and acidic residues" evidence="1">
    <location>
        <begin position="7"/>
        <end position="16"/>
    </location>
</feature>
<evidence type="ECO:0000313" key="2">
    <source>
        <dbReference type="EMBL" id="KAK0165026.1"/>
    </source>
</evidence>
<name>A0AA39KKT7_9HYME</name>
<evidence type="ECO:0000256" key="1">
    <source>
        <dbReference type="SAM" id="MobiDB-lite"/>
    </source>
</evidence>
<reference evidence="2" key="2">
    <citation type="submission" date="2023-03" db="EMBL/GenBank/DDBJ databases">
        <authorList>
            <person name="Inwood S.N."/>
            <person name="Skelly J.G."/>
            <person name="Guhlin J."/>
            <person name="Harrop T.W.R."/>
            <person name="Goldson S.G."/>
            <person name="Dearden P.K."/>
        </authorList>
    </citation>
    <scope>NUCLEOTIDE SEQUENCE</scope>
    <source>
        <strain evidence="2">Irish</strain>
        <tissue evidence="2">Whole body</tissue>
    </source>
</reference>
<proteinExistence type="predicted"/>
<feature type="region of interest" description="Disordered" evidence="1">
    <location>
        <begin position="1"/>
        <end position="34"/>
    </location>
</feature>
<dbReference type="Proteomes" id="UP001168990">
    <property type="component" value="Unassembled WGS sequence"/>
</dbReference>
<sequence length="105" mass="12345">MINLLRLHSEPKNNKEKGKRSRKSQIRTMQSEQRGTINTGMGRYAWKTHNLKNRLTEARPSSKTIWRLPIRCPSEIHKRKENLVCRSTIVGNERATHNILVDWLT</sequence>
<dbReference type="AlphaFoldDB" id="A0AA39KKT7"/>
<accession>A0AA39KKT7</accession>
<reference evidence="2" key="1">
    <citation type="journal article" date="2023" name="bioRxiv">
        <title>Scaffold-level genome assemblies of two parasitoid biocontrol wasps reveal the parthenogenesis mechanism and an associated novel virus.</title>
        <authorList>
            <person name="Inwood S."/>
            <person name="Skelly J."/>
            <person name="Guhlin J."/>
            <person name="Harrop T."/>
            <person name="Goldson S."/>
            <person name="Dearden P."/>
        </authorList>
    </citation>
    <scope>NUCLEOTIDE SEQUENCE</scope>
    <source>
        <strain evidence="2">Irish</strain>
        <tissue evidence="2">Whole body</tissue>
    </source>
</reference>
<comment type="caution">
    <text evidence="2">The sequence shown here is derived from an EMBL/GenBank/DDBJ whole genome shotgun (WGS) entry which is preliminary data.</text>
</comment>
<organism evidence="2 3">
    <name type="scientific">Microctonus aethiopoides</name>
    <dbReference type="NCBI Taxonomy" id="144406"/>
    <lineage>
        <taxon>Eukaryota</taxon>
        <taxon>Metazoa</taxon>
        <taxon>Ecdysozoa</taxon>
        <taxon>Arthropoda</taxon>
        <taxon>Hexapoda</taxon>
        <taxon>Insecta</taxon>
        <taxon>Pterygota</taxon>
        <taxon>Neoptera</taxon>
        <taxon>Endopterygota</taxon>
        <taxon>Hymenoptera</taxon>
        <taxon>Apocrita</taxon>
        <taxon>Ichneumonoidea</taxon>
        <taxon>Braconidae</taxon>
        <taxon>Euphorinae</taxon>
        <taxon>Microctonus</taxon>
    </lineage>
</organism>
<dbReference type="EMBL" id="JAQQBS010001422">
    <property type="protein sequence ID" value="KAK0165026.1"/>
    <property type="molecule type" value="Genomic_DNA"/>
</dbReference>
<protein>
    <submittedName>
        <fullName evidence="2">Uncharacterized protein</fullName>
    </submittedName>
</protein>
<gene>
    <name evidence="2" type="ORF">PV328_003583</name>
</gene>